<reference evidence="1 2" key="1">
    <citation type="submission" date="2016-04" db="EMBL/GenBank/DDBJ databases">
        <title>Genome analysis of Thermosulfurimonas dismutans, the first thermophilic sulfur-disproportionating bacterium of the phylum Thermodesulfobacteria.</title>
        <authorList>
            <person name="Mardanov A.V."/>
            <person name="Beletsky A.V."/>
            <person name="Kadnikov V.V."/>
            <person name="Slobodkin A.I."/>
            <person name="Ravin N.V."/>
        </authorList>
    </citation>
    <scope>NUCLEOTIDE SEQUENCE [LARGE SCALE GENOMIC DNA]</scope>
    <source>
        <strain evidence="1 2">S95</strain>
    </source>
</reference>
<sequence length="124" mass="13922">MKKLLVWGLLMFGLTACSGKGVYLYDNKDCPYGGPDRPWLIIGAKGAGSKELERKLCTEGELRIMLREARLPAKESEGLFSAACGKEASAEKFLEIYYQLSNDSRERLKKAFERHGYSLNDYGC</sequence>
<dbReference type="PROSITE" id="PS51257">
    <property type="entry name" value="PROKAR_LIPOPROTEIN"/>
    <property type="match status" value="1"/>
</dbReference>
<dbReference type="Proteomes" id="UP000078390">
    <property type="component" value="Unassembled WGS sequence"/>
</dbReference>
<dbReference type="EMBL" id="LWLG01000001">
    <property type="protein sequence ID" value="OAQ21515.1"/>
    <property type="molecule type" value="Genomic_DNA"/>
</dbReference>
<dbReference type="STRING" id="999894.TDIS_0033"/>
<name>A0A179D5Y9_9BACT</name>
<dbReference type="RefSeq" id="WP_068668086.1">
    <property type="nucleotide sequence ID" value="NZ_LWLG01000001.1"/>
</dbReference>
<evidence type="ECO:0000313" key="1">
    <source>
        <dbReference type="EMBL" id="OAQ21515.1"/>
    </source>
</evidence>
<evidence type="ECO:0000313" key="2">
    <source>
        <dbReference type="Proteomes" id="UP000078390"/>
    </source>
</evidence>
<accession>A0A179D5Y9</accession>
<dbReference type="AlphaFoldDB" id="A0A179D5Y9"/>
<evidence type="ECO:0008006" key="3">
    <source>
        <dbReference type="Google" id="ProtNLM"/>
    </source>
</evidence>
<comment type="caution">
    <text evidence="1">The sequence shown here is derived from an EMBL/GenBank/DDBJ whole genome shotgun (WGS) entry which is preliminary data.</text>
</comment>
<gene>
    <name evidence="1" type="ORF">TDIS_0033</name>
</gene>
<organism evidence="1 2">
    <name type="scientific">Thermosulfurimonas dismutans</name>
    <dbReference type="NCBI Taxonomy" id="999894"/>
    <lineage>
        <taxon>Bacteria</taxon>
        <taxon>Pseudomonadati</taxon>
        <taxon>Thermodesulfobacteriota</taxon>
        <taxon>Thermodesulfobacteria</taxon>
        <taxon>Thermodesulfobacteriales</taxon>
        <taxon>Thermodesulfobacteriaceae</taxon>
        <taxon>Thermosulfurimonas</taxon>
    </lineage>
</organism>
<dbReference type="OrthoDB" id="9865173at2"/>
<keyword evidence="2" id="KW-1185">Reference proteome</keyword>
<proteinExistence type="predicted"/>
<protein>
    <recommendedName>
        <fullName evidence="3">Lipoprotein</fullName>
    </recommendedName>
</protein>